<evidence type="ECO:0000313" key="3">
    <source>
        <dbReference type="Proteomes" id="UP000275078"/>
    </source>
</evidence>
<keyword evidence="3" id="KW-1185">Reference proteome</keyword>
<sequence length="394" mass="45163">MSTSFGPHCCLRFRPRDPASAAVVGKKVAIVESETRTRAREVASRDGDPAQEVELGTIKELDIVNLLETMLPSEENFRLKFRFGEWCRWGLGAEGGRFEFESSQQKDREGLSNFPLLNFTNSRASHQKEAKHPKMDEFSERKIGSSDQPLEGQPSPKKRSWKGLDHGSLTDILATNFIPMSRIRLLLTYAPYLSPDTPLKPCILDAELGHSTSFPTVKYCELVPATSVTIYLNWTDLVAQIRKEEELSVLKHSQQKIRSIVDRPKLISSFKTGFVQHVLRSASAILSTEEDRLVEEFGLYVARRRDPGKGWSFEELAKTKEWQKLCERFYNDECCINVAFEGKQREEMLEVVEKVRRTYFKSWWRVEGEGWKTGTVLGWKWELADHAGRRTHCG</sequence>
<proteinExistence type="predicted"/>
<dbReference type="EMBL" id="ML119756">
    <property type="protein sequence ID" value="RPA75850.1"/>
    <property type="molecule type" value="Genomic_DNA"/>
</dbReference>
<organism evidence="2 3">
    <name type="scientific">Ascobolus immersus RN42</name>
    <dbReference type="NCBI Taxonomy" id="1160509"/>
    <lineage>
        <taxon>Eukaryota</taxon>
        <taxon>Fungi</taxon>
        <taxon>Dikarya</taxon>
        <taxon>Ascomycota</taxon>
        <taxon>Pezizomycotina</taxon>
        <taxon>Pezizomycetes</taxon>
        <taxon>Pezizales</taxon>
        <taxon>Ascobolaceae</taxon>
        <taxon>Ascobolus</taxon>
    </lineage>
</organism>
<protein>
    <submittedName>
        <fullName evidence="2">Uncharacterized protein</fullName>
    </submittedName>
</protein>
<name>A0A3N4HVH4_ASCIM</name>
<evidence type="ECO:0000256" key="1">
    <source>
        <dbReference type="SAM" id="MobiDB-lite"/>
    </source>
</evidence>
<feature type="region of interest" description="Disordered" evidence="1">
    <location>
        <begin position="122"/>
        <end position="163"/>
    </location>
</feature>
<reference evidence="2 3" key="1">
    <citation type="journal article" date="2018" name="Nat. Ecol. Evol.">
        <title>Pezizomycetes genomes reveal the molecular basis of ectomycorrhizal truffle lifestyle.</title>
        <authorList>
            <person name="Murat C."/>
            <person name="Payen T."/>
            <person name="Noel B."/>
            <person name="Kuo A."/>
            <person name="Morin E."/>
            <person name="Chen J."/>
            <person name="Kohler A."/>
            <person name="Krizsan K."/>
            <person name="Balestrini R."/>
            <person name="Da Silva C."/>
            <person name="Montanini B."/>
            <person name="Hainaut M."/>
            <person name="Levati E."/>
            <person name="Barry K.W."/>
            <person name="Belfiori B."/>
            <person name="Cichocki N."/>
            <person name="Clum A."/>
            <person name="Dockter R.B."/>
            <person name="Fauchery L."/>
            <person name="Guy J."/>
            <person name="Iotti M."/>
            <person name="Le Tacon F."/>
            <person name="Lindquist E.A."/>
            <person name="Lipzen A."/>
            <person name="Malagnac F."/>
            <person name="Mello A."/>
            <person name="Molinier V."/>
            <person name="Miyauchi S."/>
            <person name="Poulain J."/>
            <person name="Riccioni C."/>
            <person name="Rubini A."/>
            <person name="Sitrit Y."/>
            <person name="Splivallo R."/>
            <person name="Traeger S."/>
            <person name="Wang M."/>
            <person name="Zifcakova L."/>
            <person name="Wipf D."/>
            <person name="Zambonelli A."/>
            <person name="Paolocci F."/>
            <person name="Nowrousian M."/>
            <person name="Ottonello S."/>
            <person name="Baldrian P."/>
            <person name="Spatafora J.W."/>
            <person name="Henrissat B."/>
            <person name="Nagy L.G."/>
            <person name="Aury J.M."/>
            <person name="Wincker P."/>
            <person name="Grigoriev I.V."/>
            <person name="Bonfante P."/>
            <person name="Martin F.M."/>
        </authorList>
    </citation>
    <scope>NUCLEOTIDE SEQUENCE [LARGE SCALE GENOMIC DNA]</scope>
    <source>
        <strain evidence="2 3">RN42</strain>
    </source>
</reference>
<feature type="compositionally biased region" description="Basic and acidic residues" evidence="1">
    <location>
        <begin position="126"/>
        <end position="144"/>
    </location>
</feature>
<accession>A0A3N4HVH4</accession>
<dbReference type="Proteomes" id="UP000275078">
    <property type="component" value="Unassembled WGS sequence"/>
</dbReference>
<evidence type="ECO:0000313" key="2">
    <source>
        <dbReference type="EMBL" id="RPA75850.1"/>
    </source>
</evidence>
<gene>
    <name evidence="2" type="ORF">BJ508DRAFT_311659</name>
</gene>
<dbReference type="AlphaFoldDB" id="A0A3N4HVH4"/>